<dbReference type="GO" id="GO:0006260">
    <property type="term" value="P:DNA replication"/>
    <property type="evidence" value="ECO:0007669"/>
    <property type="project" value="InterPro"/>
</dbReference>
<dbReference type="AlphaFoldDB" id="A0A1U7Q0J9"/>
<keyword evidence="4" id="KW-1185">Reference proteome</keyword>
<feature type="region of interest" description="Disordered" evidence="1">
    <location>
        <begin position="285"/>
        <end position="307"/>
    </location>
</feature>
<dbReference type="RefSeq" id="WP_076784093.1">
    <property type="nucleotide sequence ID" value="NZ_FTPU01000037.1"/>
</dbReference>
<dbReference type="Gene3D" id="3.90.580.10">
    <property type="entry name" value="Zinc finger, CHC2-type domain"/>
    <property type="match status" value="1"/>
</dbReference>
<dbReference type="GO" id="GO:0003899">
    <property type="term" value="F:DNA-directed RNA polymerase activity"/>
    <property type="evidence" value="ECO:0007669"/>
    <property type="project" value="InterPro"/>
</dbReference>
<dbReference type="Pfam" id="PF13155">
    <property type="entry name" value="Toprim_2"/>
    <property type="match status" value="1"/>
</dbReference>
<dbReference type="Gene3D" id="3.40.1360.10">
    <property type="match status" value="1"/>
</dbReference>
<evidence type="ECO:0000256" key="1">
    <source>
        <dbReference type="SAM" id="MobiDB-lite"/>
    </source>
</evidence>
<dbReference type="SUPFAM" id="SSF57783">
    <property type="entry name" value="Zinc beta-ribbon"/>
    <property type="match status" value="1"/>
</dbReference>
<evidence type="ECO:0000313" key="3">
    <source>
        <dbReference type="EMBL" id="SIT97983.1"/>
    </source>
</evidence>
<accession>A0A1U7Q0J9</accession>
<evidence type="ECO:0000259" key="2">
    <source>
        <dbReference type="SMART" id="SM00400"/>
    </source>
</evidence>
<dbReference type="GO" id="GO:0003677">
    <property type="term" value="F:DNA binding"/>
    <property type="evidence" value="ECO:0007669"/>
    <property type="project" value="InterPro"/>
</dbReference>
<dbReference type="SMART" id="SM00400">
    <property type="entry name" value="ZnF_CHCC"/>
    <property type="match status" value="1"/>
</dbReference>
<gene>
    <name evidence="3" type="ORF">SAMN05660493_02714</name>
</gene>
<dbReference type="InterPro" id="IPR002694">
    <property type="entry name" value="Znf_CHC2"/>
</dbReference>
<dbReference type="STRING" id="1121284.SAMN05660493_02714"/>
<proteinExistence type="predicted"/>
<dbReference type="GO" id="GO:0008270">
    <property type="term" value="F:zinc ion binding"/>
    <property type="evidence" value="ECO:0007669"/>
    <property type="project" value="InterPro"/>
</dbReference>
<reference evidence="4" key="1">
    <citation type="submission" date="2016-10" db="EMBL/GenBank/DDBJ databases">
        <authorList>
            <person name="Varghese N."/>
            <person name="Submissions S."/>
        </authorList>
    </citation>
    <scope>NUCLEOTIDE SEQUENCE [LARGE SCALE GENOMIC DNA]</scope>
    <source>
        <strain evidence="4">DSM 19482</strain>
    </source>
</reference>
<dbReference type="Proteomes" id="UP000187261">
    <property type="component" value="Unassembled WGS sequence"/>
</dbReference>
<evidence type="ECO:0000313" key="4">
    <source>
        <dbReference type="Proteomes" id="UP000187261"/>
    </source>
</evidence>
<organism evidence="3 4">
    <name type="scientific">Epilithonimonas bovis DSM 19482</name>
    <dbReference type="NCBI Taxonomy" id="1121284"/>
    <lineage>
        <taxon>Bacteria</taxon>
        <taxon>Pseudomonadati</taxon>
        <taxon>Bacteroidota</taxon>
        <taxon>Flavobacteriia</taxon>
        <taxon>Flavobacteriales</taxon>
        <taxon>Weeksellaceae</taxon>
        <taxon>Chryseobacterium group</taxon>
        <taxon>Epilithonimonas</taxon>
    </lineage>
</organism>
<protein>
    <submittedName>
        <fullName evidence="3">Toprim-like</fullName>
    </submittedName>
</protein>
<dbReference type="EMBL" id="FTPU01000037">
    <property type="protein sequence ID" value="SIT97983.1"/>
    <property type="molecule type" value="Genomic_DNA"/>
</dbReference>
<dbReference type="InterPro" id="IPR036977">
    <property type="entry name" value="DNA_primase_Znf_CHC2"/>
</dbReference>
<sequence>MNCKQANENISIKEVMESFSLFPSKEHPKTAYYYAINRQERTPSLLVNYVKNIAFDFGIGKQYDVVSIVQELKQCTVSDALEYLEKFDFSFQKQKGNLNNPKEETKSYQILEVKEVSHPALIEYLKYRKLESQKSELQEIHYEMNGKNYFGLGFKNDSGGYEIRSSFSKICLGKKDITTIKNNSENLKVFEGFTDYLSFKILEPEKIPSDHLILNSVAMVHKASGLFENYKSVEMYLDNDRAGEQCRDSILKIFPEADDRSNEYFPHQDLNDFLISQEEKTLENKLEKNQTAIHESEGNRDIYRRKR</sequence>
<dbReference type="OrthoDB" id="8536512at2"/>
<feature type="domain" description="Zinc finger CHC2-type" evidence="2">
    <location>
        <begin position="39"/>
        <end position="85"/>
    </location>
</feature>
<name>A0A1U7Q0J9_9FLAO</name>